<evidence type="ECO:0000256" key="1">
    <source>
        <dbReference type="ARBA" id="ARBA00001946"/>
    </source>
</evidence>
<dbReference type="InterPro" id="IPR005630">
    <property type="entry name" value="Terpene_synthase_metal-bd"/>
</dbReference>
<reference evidence="5" key="1">
    <citation type="submission" date="2024-10" db="EMBL/GenBank/DDBJ databases">
        <authorList>
            <person name="Ryan C."/>
        </authorList>
    </citation>
    <scope>NUCLEOTIDE SEQUENCE [LARGE SCALE GENOMIC DNA]</scope>
</reference>
<name>A0ABC9BE41_9POAL</name>
<keyword evidence="2" id="KW-0479">Metal-binding</keyword>
<dbReference type="InterPro" id="IPR008930">
    <property type="entry name" value="Terpenoid_cyclase/PrenylTrfase"/>
</dbReference>
<sequence>MMATSVATSMQAPVFHPTVWGEYFINFTPEPLQISDEKMAERIKELKEKVNAMFQSSKNVVEKLNLVDVVQRLGIDHHFDEQIATALASIHSSDFNSSSLHEVALRFRLLRQQGFWVSADEFDKFKNEDGSFISGIENDPKGLLSLYNAAHLLTHGEGTLEDAILFSRRHLEAIRSSLKPPLADQVGRALEIPLPRTLKREEAISFISEYSNVQDQTYSPAILELAKLDFNLLQHLHQKELKAFTQWWKDLSREIGLDYVRDRIVECYFWSYTVHYEQANARARMILAKLFLLTSLLDDTYDVHATLDEARELNKAIERWDEGDVSLLPEYLKKFFVKVVSSFREFEDELEPHEKYRNVYNRKGFQTLSNYYLQEAEWFHQGYTPSFKEQVNVSVITAGGQVLSIGLLVGMGDIATKEAFEWIIDNADAVRACGEVSRFMDDMSAFKVFYMNSLWKVYLFVSMQNKPCIDLTIIGPCSQNGRNKLDVASTVECYIKEHNVSSEVALAKIGSFVEDAWKTINQAPFKYPALLPVVQRVTSLAKSMTLLFLDKRDAYTYSKGFKGTLESHFIKHILI</sequence>
<dbReference type="InterPro" id="IPR044814">
    <property type="entry name" value="Terpene_cyclase_plant_C1"/>
</dbReference>
<dbReference type="InterPro" id="IPR008949">
    <property type="entry name" value="Isoprenoid_synthase_dom_sf"/>
</dbReference>
<organism evidence="5 6">
    <name type="scientific">Urochloa decumbens</name>
    <dbReference type="NCBI Taxonomy" id="240449"/>
    <lineage>
        <taxon>Eukaryota</taxon>
        <taxon>Viridiplantae</taxon>
        <taxon>Streptophyta</taxon>
        <taxon>Embryophyta</taxon>
        <taxon>Tracheophyta</taxon>
        <taxon>Spermatophyta</taxon>
        <taxon>Magnoliopsida</taxon>
        <taxon>Liliopsida</taxon>
        <taxon>Poales</taxon>
        <taxon>Poaceae</taxon>
        <taxon>PACMAD clade</taxon>
        <taxon>Panicoideae</taxon>
        <taxon>Panicodae</taxon>
        <taxon>Paniceae</taxon>
        <taxon>Melinidinae</taxon>
        <taxon>Urochloa</taxon>
    </lineage>
</organism>
<evidence type="ECO:0000259" key="4">
    <source>
        <dbReference type="Pfam" id="PF03936"/>
    </source>
</evidence>
<feature type="domain" description="Terpene synthase metal-binding" evidence="4">
    <location>
        <begin position="483"/>
        <end position="519"/>
    </location>
</feature>
<evidence type="ECO:0000313" key="6">
    <source>
        <dbReference type="Proteomes" id="UP001497457"/>
    </source>
</evidence>
<proteinExistence type="predicted"/>
<gene>
    <name evidence="5" type="ORF">URODEC1_LOCUS64037</name>
</gene>
<comment type="cofactor">
    <cofactor evidence="1">
        <name>Mg(2+)</name>
        <dbReference type="ChEBI" id="CHEBI:18420"/>
    </cofactor>
</comment>
<dbReference type="InterPro" id="IPR001906">
    <property type="entry name" value="Terpene_synth_N"/>
</dbReference>
<dbReference type="SUPFAM" id="SSF48576">
    <property type="entry name" value="Terpenoid synthases"/>
    <property type="match status" value="1"/>
</dbReference>
<dbReference type="GO" id="GO:0010333">
    <property type="term" value="F:terpene synthase activity"/>
    <property type="evidence" value="ECO:0007669"/>
    <property type="project" value="UniProtKB-ARBA"/>
</dbReference>
<dbReference type="Gene3D" id="1.50.10.130">
    <property type="entry name" value="Terpene synthase, N-terminal domain"/>
    <property type="match status" value="1"/>
</dbReference>
<dbReference type="Pfam" id="PF03936">
    <property type="entry name" value="Terpene_synth_C"/>
    <property type="match status" value="2"/>
</dbReference>
<dbReference type="EMBL" id="OZ075135">
    <property type="protein sequence ID" value="CAL4998871.1"/>
    <property type="molecule type" value="Genomic_DNA"/>
</dbReference>
<evidence type="ECO:0000313" key="5">
    <source>
        <dbReference type="EMBL" id="CAL4998871.1"/>
    </source>
</evidence>
<protein>
    <submittedName>
        <fullName evidence="5">Uncharacterized protein</fullName>
    </submittedName>
</protein>
<dbReference type="GO" id="GO:0046872">
    <property type="term" value="F:metal ion binding"/>
    <property type="evidence" value="ECO:0007669"/>
    <property type="project" value="UniProtKB-KW"/>
</dbReference>
<dbReference type="SUPFAM" id="SSF48239">
    <property type="entry name" value="Terpenoid cyclases/Protein prenyltransferases"/>
    <property type="match status" value="1"/>
</dbReference>
<evidence type="ECO:0000256" key="2">
    <source>
        <dbReference type="ARBA" id="ARBA00022723"/>
    </source>
</evidence>
<dbReference type="PANTHER" id="PTHR31225">
    <property type="entry name" value="OS04G0344100 PROTEIN-RELATED"/>
    <property type="match status" value="1"/>
</dbReference>
<dbReference type="InterPro" id="IPR050148">
    <property type="entry name" value="Terpene_synthase-like"/>
</dbReference>
<feature type="domain" description="Terpene synthase N-terminal" evidence="3">
    <location>
        <begin position="19"/>
        <end position="190"/>
    </location>
</feature>
<dbReference type="PANTHER" id="PTHR31225:SF186">
    <property type="entry name" value="TAU-CADINOL SYNTHASE"/>
    <property type="match status" value="1"/>
</dbReference>
<accession>A0ABC9BE41</accession>
<dbReference type="InterPro" id="IPR036965">
    <property type="entry name" value="Terpene_synth_N_sf"/>
</dbReference>
<feature type="domain" description="Terpene synthase metal-binding" evidence="4">
    <location>
        <begin position="249"/>
        <end position="447"/>
    </location>
</feature>
<dbReference type="CDD" id="cd00684">
    <property type="entry name" value="Terpene_cyclase_plant_C1"/>
    <property type="match status" value="1"/>
</dbReference>
<dbReference type="Gene3D" id="1.10.600.10">
    <property type="entry name" value="Farnesyl Diphosphate Synthase"/>
    <property type="match status" value="1"/>
</dbReference>
<keyword evidence="6" id="KW-1185">Reference proteome</keyword>
<dbReference type="AlphaFoldDB" id="A0ABC9BE41"/>
<dbReference type="Pfam" id="PF01397">
    <property type="entry name" value="Terpene_synth"/>
    <property type="match status" value="1"/>
</dbReference>
<evidence type="ECO:0000259" key="3">
    <source>
        <dbReference type="Pfam" id="PF01397"/>
    </source>
</evidence>
<dbReference type="Proteomes" id="UP001497457">
    <property type="component" value="Chromosome 25rd"/>
</dbReference>